<reference evidence="3" key="1">
    <citation type="submission" date="2017-09" db="EMBL/GenBank/DDBJ databases">
        <title>Depth-based differentiation of microbial function through sediment-hosted aquifers and enrichment of novel symbionts in the deep terrestrial subsurface.</title>
        <authorList>
            <person name="Probst A.J."/>
            <person name="Ladd B."/>
            <person name="Jarett J.K."/>
            <person name="Geller-Mcgrath D.E."/>
            <person name="Sieber C.M.K."/>
            <person name="Emerson J.B."/>
            <person name="Anantharaman K."/>
            <person name="Thomas B.C."/>
            <person name="Malmstrom R."/>
            <person name="Stieglmeier M."/>
            <person name="Klingl A."/>
            <person name="Woyke T."/>
            <person name="Ryan C.M."/>
            <person name="Banfield J.F."/>
        </authorList>
    </citation>
    <scope>NUCLEOTIDE SEQUENCE [LARGE SCALE GENOMIC DNA]</scope>
</reference>
<evidence type="ECO:0000313" key="2">
    <source>
        <dbReference type="EMBL" id="PJA46241.1"/>
    </source>
</evidence>
<keyword evidence="1" id="KW-1133">Transmembrane helix</keyword>
<proteinExistence type="predicted"/>
<sequence>MESTSHHKHINFSALMLSTLGVGIMTIGVFTLGASAKNSAPSVIAISHIITPAEISDRQNQPVVALTTVSIKETEFYSSVTIIPE</sequence>
<accession>A0A2M7XED2</accession>
<organism evidence="2 3">
    <name type="scientific">Candidatus Uhrbacteria bacterium CG_4_9_14_3_um_filter_41_35</name>
    <dbReference type="NCBI Taxonomy" id="1975034"/>
    <lineage>
        <taxon>Bacteria</taxon>
        <taxon>Candidatus Uhriibacteriota</taxon>
    </lineage>
</organism>
<comment type="caution">
    <text evidence="2">The sequence shown here is derived from an EMBL/GenBank/DDBJ whole genome shotgun (WGS) entry which is preliminary data.</text>
</comment>
<protein>
    <submittedName>
        <fullName evidence="2">Uncharacterized protein</fullName>
    </submittedName>
</protein>
<dbReference type="Proteomes" id="UP000231263">
    <property type="component" value="Unassembled WGS sequence"/>
</dbReference>
<name>A0A2M7XED2_9BACT</name>
<dbReference type="AlphaFoldDB" id="A0A2M7XED2"/>
<evidence type="ECO:0000313" key="3">
    <source>
        <dbReference type="Proteomes" id="UP000231263"/>
    </source>
</evidence>
<keyword evidence="1" id="KW-0812">Transmembrane</keyword>
<dbReference type="EMBL" id="PFWT01000012">
    <property type="protein sequence ID" value="PJA46241.1"/>
    <property type="molecule type" value="Genomic_DNA"/>
</dbReference>
<evidence type="ECO:0000256" key="1">
    <source>
        <dbReference type="SAM" id="Phobius"/>
    </source>
</evidence>
<feature type="transmembrane region" description="Helical" evidence="1">
    <location>
        <begin position="12"/>
        <end position="34"/>
    </location>
</feature>
<gene>
    <name evidence="2" type="ORF">CO173_03235</name>
</gene>
<keyword evidence="1" id="KW-0472">Membrane</keyword>